<evidence type="ECO:0000313" key="1">
    <source>
        <dbReference type="EMBL" id="CEP12070.1"/>
    </source>
</evidence>
<dbReference type="Gene3D" id="1.10.472.170">
    <property type="match status" value="1"/>
</dbReference>
<gene>
    <name evidence="1" type="primary">PARPA_05983.1 scaffold 20345</name>
</gene>
<keyword evidence="2" id="KW-1185">Reference proteome</keyword>
<dbReference type="AlphaFoldDB" id="A0A0B7N9K5"/>
<accession>A0A0B7N9K5</accession>
<organism evidence="1 2">
    <name type="scientific">Parasitella parasitica</name>
    <dbReference type="NCBI Taxonomy" id="35722"/>
    <lineage>
        <taxon>Eukaryota</taxon>
        <taxon>Fungi</taxon>
        <taxon>Fungi incertae sedis</taxon>
        <taxon>Mucoromycota</taxon>
        <taxon>Mucoromycotina</taxon>
        <taxon>Mucoromycetes</taxon>
        <taxon>Mucorales</taxon>
        <taxon>Mucorineae</taxon>
        <taxon>Mucoraceae</taxon>
        <taxon>Parasitella</taxon>
    </lineage>
</organism>
<protein>
    <submittedName>
        <fullName evidence="1">Uncharacterized protein</fullName>
    </submittedName>
</protein>
<dbReference type="EMBL" id="LN727311">
    <property type="protein sequence ID" value="CEP12070.1"/>
    <property type="molecule type" value="Genomic_DNA"/>
</dbReference>
<name>A0A0B7N9K5_9FUNG</name>
<evidence type="ECO:0000313" key="2">
    <source>
        <dbReference type="Proteomes" id="UP000054107"/>
    </source>
</evidence>
<reference evidence="1 2" key="1">
    <citation type="submission" date="2014-09" db="EMBL/GenBank/DDBJ databases">
        <authorList>
            <person name="Ellenberger Sabrina"/>
        </authorList>
    </citation>
    <scope>NUCLEOTIDE SEQUENCE [LARGE SCALE GENOMIC DNA]</scope>
    <source>
        <strain evidence="1 2">CBS 412.66</strain>
    </source>
</reference>
<sequence>MQFADSFKLGQALLRIRMSCPAYDSAFENNDYSRTQTNSECLSRAKTRTGKHKSALVIIDKIATYFRLPEDLTSRAKHILQIHSEDLSNRTPIETALFVTYLAARDWVSPWSIDDFIENFPIPVDKSVIKHINFIFVEKSSLYKTLQFEVLQDEPDRFLNTIMPGLEKQFGGSSKIPKSTAIQLKKRTKALINLGDMYGLNTGRKCRPTIIATALIAYVSLLIQSKPGKYKPKSSKKISLYHNRQFECFKKYCVFGTKLLQSRLYDYMEFLKACALNITWISQPDKKYVHYFLQDILDLYSPQNGATPLLKLTHEQYSINVVKKNAASSRKFEALVDSAQQHIDNNSTPIDNQSLEYSIFYLMSFGVAKDDILKWSERAIRGITDSLQFRSNYGTHATHRLDSDRVELDENDMLDQEVGVYIHSA</sequence>
<dbReference type="Proteomes" id="UP000054107">
    <property type="component" value="Unassembled WGS sequence"/>
</dbReference>
<proteinExistence type="predicted"/>
<dbReference type="OrthoDB" id="2220037at2759"/>